<dbReference type="AlphaFoldDB" id="A0A0L0NAM8"/>
<feature type="region of interest" description="Disordered" evidence="1">
    <location>
        <begin position="26"/>
        <end position="69"/>
    </location>
</feature>
<reference evidence="2 3" key="1">
    <citation type="journal article" date="2015" name="BMC Genomics">
        <title>The genome of the truffle-parasite Tolypocladium ophioglossoides and the evolution of antifungal peptaibiotics.</title>
        <authorList>
            <person name="Quandt C.A."/>
            <person name="Bushley K.E."/>
            <person name="Spatafora J.W."/>
        </authorList>
    </citation>
    <scope>NUCLEOTIDE SEQUENCE [LARGE SCALE GENOMIC DNA]</scope>
    <source>
        <strain evidence="2 3">CBS 100239</strain>
    </source>
</reference>
<evidence type="ECO:0000313" key="2">
    <source>
        <dbReference type="EMBL" id="KND91034.1"/>
    </source>
</evidence>
<sequence>MTPQHRLQLRPPASLLLLLHHVHPPPDLHIPRAPLSKPHQRNPLPVPPPPRIPELRPRLLQPQDNPPVRLPHEYAVRTHDLVGPRYPRRWVPAALLHLRRGHAPQERQQLPALRRVV</sequence>
<organism evidence="2 3">
    <name type="scientific">Tolypocladium ophioglossoides (strain CBS 100239)</name>
    <name type="common">Snaketongue truffleclub</name>
    <name type="synonym">Elaphocordyceps ophioglossoides</name>
    <dbReference type="NCBI Taxonomy" id="1163406"/>
    <lineage>
        <taxon>Eukaryota</taxon>
        <taxon>Fungi</taxon>
        <taxon>Dikarya</taxon>
        <taxon>Ascomycota</taxon>
        <taxon>Pezizomycotina</taxon>
        <taxon>Sordariomycetes</taxon>
        <taxon>Hypocreomycetidae</taxon>
        <taxon>Hypocreales</taxon>
        <taxon>Ophiocordycipitaceae</taxon>
        <taxon>Tolypocladium</taxon>
    </lineage>
</organism>
<proteinExistence type="predicted"/>
<gene>
    <name evidence="2" type="ORF">TOPH_04239</name>
</gene>
<protein>
    <submittedName>
        <fullName evidence="2">Uncharacterized protein</fullName>
    </submittedName>
</protein>
<dbReference type="Proteomes" id="UP000036947">
    <property type="component" value="Unassembled WGS sequence"/>
</dbReference>
<name>A0A0L0NAM8_TOLOC</name>
<evidence type="ECO:0000313" key="3">
    <source>
        <dbReference type="Proteomes" id="UP000036947"/>
    </source>
</evidence>
<dbReference type="EMBL" id="LFRF01000010">
    <property type="protein sequence ID" value="KND91034.1"/>
    <property type="molecule type" value="Genomic_DNA"/>
</dbReference>
<comment type="caution">
    <text evidence="2">The sequence shown here is derived from an EMBL/GenBank/DDBJ whole genome shotgun (WGS) entry which is preliminary data.</text>
</comment>
<evidence type="ECO:0000256" key="1">
    <source>
        <dbReference type="SAM" id="MobiDB-lite"/>
    </source>
</evidence>
<keyword evidence="3" id="KW-1185">Reference proteome</keyword>
<accession>A0A0L0NAM8</accession>